<dbReference type="InterPro" id="IPR017737">
    <property type="entry name" value="TssE1-like"/>
</dbReference>
<gene>
    <name evidence="2" type="primary">vasS</name>
    <name evidence="2" type="ORF">AWOD_I_0992</name>
</gene>
<dbReference type="Pfam" id="PF04965">
    <property type="entry name" value="GPW_gp25"/>
    <property type="match status" value="1"/>
</dbReference>
<sequence length="141" mass="15878">MSSQRLFERLLAGTTSHNLASNTQTITDSIHTHVTQLLSIRQGAALIRPDLGLPDLNMSHMTPHDAIMYVKKEVERVITQYETRITNIKVHYLGDIHSPLHLYFDIQGDILLNGQLVSISFTTETHAKNRKLNNNHIQGAA</sequence>
<feature type="domain" description="IraD/Gp25-like" evidence="1">
    <location>
        <begin position="27"/>
        <end position="112"/>
    </location>
</feature>
<dbReference type="KEGG" id="awd:AWOD_I_0992"/>
<dbReference type="InterPro" id="IPR007048">
    <property type="entry name" value="IraD/Gp25-like"/>
</dbReference>
<dbReference type="EMBL" id="LN554846">
    <property type="protein sequence ID" value="CED71082.1"/>
    <property type="molecule type" value="Genomic_DNA"/>
</dbReference>
<dbReference type="STRING" id="80852.AWOD_I_0992"/>
<protein>
    <submittedName>
        <fullName evidence="2">Putative type VI secretion protein VasS</fullName>
    </submittedName>
</protein>
<dbReference type="SUPFAM" id="SSF160719">
    <property type="entry name" value="gpW/gp25-like"/>
    <property type="match status" value="1"/>
</dbReference>
<dbReference type="AlphaFoldDB" id="A0A090IL92"/>
<keyword evidence="3" id="KW-1185">Reference proteome</keyword>
<reference evidence="3" key="1">
    <citation type="submission" date="2014-09" db="EMBL/GenBank/DDBJ databases">
        <authorList>
            <person name="Hjerde E."/>
        </authorList>
    </citation>
    <scope>NUCLEOTIDE SEQUENCE [LARGE SCALE GENOMIC DNA]</scope>
    <source>
        <strain evidence="3">06/09/139</strain>
    </source>
</reference>
<evidence type="ECO:0000259" key="1">
    <source>
        <dbReference type="Pfam" id="PF04965"/>
    </source>
</evidence>
<dbReference type="Proteomes" id="UP000032427">
    <property type="component" value="Chromosome 1"/>
</dbReference>
<dbReference type="OrthoDB" id="6399624at2"/>
<dbReference type="Gene3D" id="3.10.450.40">
    <property type="match status" value="1"/>
</dbReference>
<evidence type="ECO:0000313" key="3">
    <source>
        <dbReference type="Proteomes" id="UP000032427"/>
    </source>
</evidence>
<dbReference type="PATRIC" id="fig|80852.17.peg.1012"/>
<proteinExistence type="predicted"/>
<dbReference type="HOGENOM" id="CLU_132637_1_0_6"/>
<accession>A0A090IL92</accession>
<evidence type="ECO:0000313" key="2">
    <source>
        <dbReference type="EMBL" id="CED71082.1"/>
    </source>
</evidence>
<dbReference type="NCBIfam" id="TIGR03357">
    <property type="entry name" value="VI_zyme"/>
    <property type="match status" value="1"/>
</dbReference>
<name>A0A090IL92_9GAMM</name>
<dbReference type="GeneID" id="28540558"/>
<organism evidence="2 3">
    <name type="scientific">Aliivibrio wodanis</name>
    <dbReference type="NCBI Taxonomy" id="80852"/>
    <lineage>
        <taxon>Bacteria</taxon>
        <taxon>Pseudomonadati</taxon>
        <taxon>Pseudomonadota</taxon>
        <taxon>Gammaproteobacteria</taxon>
        <taxon>Vibrionales</taxon>
        <taxon>Vibrionaceae</taxon>
        <taxon>Aliivibrio</taxon>
    </lineage>
</organism>